<reference evidence="2" key="1">
    <citation type="submission" date="2015-07" db="EMBL/GenBank/DDBJ databases">
        <title>MeaNS - Measles Nucleotide Surveillance Program.</title>
        <authorList>
            <person name="Tran T."/>
            <person name="Druce J."/>
        </authorList>
    </citation>
    <scope>NUCLEOTIDE SEQUENCE</scope>
    <source>
        <strain evidence="2">UCB-OBI-ISO-001</strain>
        <tissue evidence="2">Gonad</tissue>
    </source>
</reference>
<keyword evidence="1" id="KW-1133">Transmembrane helix</keyword>
<feature type="transmembrane region" description="Helical" evidence="1">
    <location>
        <begin position="46"/>
        <end position="64"/>
    </location>
</feature>
<protein>
    <submittedName>
        <fullName evidence="2">Uncharacterized protein</fullName>
    </submittedName>
</protein>
<organism evidence="2">
    <name type="scientific">Octopus bimaculoides</name>
    <name type="common">California two-spotted octopus</name>
    <dbReference type="NCBI Taxonomy" id="37653"/>
    <lineage>
        <taxon>Eukaryota</taxon>
        <taxon>Metazoa</taxon>
        <taxon>Spiralia</taxon>
        <taxon>Lophotrochozoa</taxon>
        <taxon>Mollusca</taxon>
        <taxon>Cephalopoda</taxon>
        <taxon>Coleoidea</taxon>
        <taxon>Octopodiformes</taxon>
        <taxon>Octopoda</taxon>
        <taxon>Incirrata</taxon>
        <taxon>Octopodidae</taxon>
        <taxon>Octopus</taxon>
    </lineage>
</organism>
<feature type="transmembrane region" description="Helical" evidence="1">
    <location>
        <begin position="84"/>
        <end position="106"/>
    </location>
</feature>
<dbReference type="EMBL" id="KQ420925">
    <property type="protein sequence ID" value="KOF78832.1"/>
    <property type="molecule type" value="Genomic_DNA"/>
</dbReference>
<dbReference type="AlphaFoldDB" id="A0A0L8GPN8"/>
<evidence type="ECO:0000256" key="1">
    <source>
        <dbReference type="SAM" id="Phobius"/>
    </source>
</evidence>
<feature type="transmembrane region" description="Helical" evidence="1">
    <location>
        <begin position="12"/>
        <end position="34"/>
    </location>
</feature>
<evidence type="ECO:0000313" key="2">
    <source>
        <dbReference type="EMBL" id="KOF78832.1"/>
    </source>
</evidence>
<gene>
    <name evidence="2" type="ORF">OCBIM_22030230mg</name>
</gene>
<keyword evidence="1" id="KW-0812">Transmembrane</keyword>
<sequence length="166" mass="18036">MWAIGVMTMGSISMSSWAIGVMTMGSISMSSWAIGVMTMGSISMSSWAIGVTVIGSISMSSWAIGVTVTRSIGVMIRAFHKRSFTGVACVSSDQLTVLVVVPIIFLTKSRGITNLFEFRLECMEADRQRRQQEYSLEECFHGGNKRCGCDEGRSCSEATKVCCVLD</sequence>
<keyword evidence="1" id="KW-0472">Membrane</keyword>
<proteinExistence type="predicted"/>
<name>A0A0L8GPN8_OCTBM</name>
<accession>A0A0L8GPN8</accession>